<feature type="region of interest" description="Disordered" evidence="1">
    <location>
        <begin position="1"/>
        <end position="41"/>
    </location>
</feature>
<feature type="compositionally biased region" description="Polar residues" evidence="1">
    <location>
        <begin position="1"/>
        <end position="19"/>
    </location>
</feature>
<dbReference type="Proteomes" id="UP001195483">
    <property type="component" value="Unassembled WGS sequence"/>
</dbReference>
<reference evidence="2" key="3">
    <citation type="submission" date="2023-05" db="EMBL/GenBank/DDBJ databases">
        <authorList>
            <person name="Smith C.H."/>
        </authorList>
    </citation>
    <scope>NUCLEOTIDE SEQUENCE</scope>
    <source>
        <strain evidence="2">CHS0354</strain>
        <tissue evidence="2">Mantle</tissue>
    </source>
</reference>
<keyword evidence="3" id="KW-1185">Reference proteome</keyword>
<dbReference type="AlphaFoldDB" id="A0AAE0SJH3"/>
<organism evidence="2 3">
    <name type="scientific">Potamilus streckersoni</name>
    <dbReference type="NCBI Taxonomy" id="2493646"/>
    <lineage>
        <taxon>Eukaryota</taxon>
        <taxon>Metazoa</taxon>
        <taxon>Spiralia</taxon>
        <taxon>Lophotrochozoa</taxon>
        <taxon>Mollusca</taxon>
        <taxon>Bivalvia</taxon>
        <taxon>Autobranchia</taxon>
        <taxon>Heteroconchia</taxon>
        <taxon>Palaeoheterodonta</taxon>
        <taxon>Unionida</taxon>
        <taxon>Unionoidea</taxon>
        <taxon>Unionidae</taxon>
        <taxon>Ambleminae</taxon>
        <taxon>Lampsilini</taxon>
        <taxon>Potamilus</taxon>
    </lineage>
</organism>
<comment type="caution">
    <text evidence="2">The sequence shown here is derived from an EMBL/GenBank/DDBJ whole genome shotgun (WGS) entry which is preliminary data.</text>
</comment>
<sequence length="281" mass="31195">MQQNLIGQEETSASSSSDVLGTPPFQETGARKRDSGYCTDYSPASVTSQGMKFTYDEDLDLSGQIDELNLVEEPLDNCNDNTCDVDREVEDVFASSVCSPHSVSCPVAIQRPSAPINTPKDNNDTEDGEPCPIINFPYHAMLRGNHMINYRRSRPLVSRGTQTPPLVQENVNSSISGNPGNIPRFHPYPRGGAFARLRHYSDGEKVTGTSPPGPLPDVVPISRDRSISLPDVPSFRHHQSELDVGRELRRISDEFHLSYSRTSRLRCSDITSAYDEIKRRS</sequence>
<feature type="compositionally biased region" description="Polar residues" evidence="1">
    <location>
        <begin position="159"/>
        <end position="179"/>
    </location>
</feature>
<accession>A0AAE0SJH3</accession>
<reference evidence="2" key="2">
    <citation type="journal article" date="2021" name="Genome Biol. Evol.">
        <title>Developing a high-quality reference genome for a parasitic bivalve with doubly uniparental inheritance (Bivalvia: Unionida).</title>
        <authorList>
            <person name="Smith C.H."/>
        </authorList>
    </citation>
    <scope>NUCLEOTIDE SEQUENCE</scope>
    <source>
        <strain evidence="2">CHS0354</strain>
        <tissue evidence="2">Mantle</tissue>
    </source>
</reference>
<protein>
    <submittedName>
        <fullName evidence="2">Uncharacterized protein</fullName>
    </submittedName>
</protein>
<feature type="region of interest" description="Disordered" evidence="1">
    <location>
        <begin position="158"/>
        <end position="181"/>
    </location>
</feature>
<gene>
    <name evidence="2" type="ORF">CHS0354_011700</name>
</gene>
<proteinExistence type="predicted"/>
<evidence type="ECO:0000313" key="2">
    <source>
        <dbReference type="EMBL" id="KAK3592908.1"/>
    </source>
</evidence>
<dbReference type="EMBL" id="JAEAOA010000714">
    <property type="protein sequence ID" value="KAK3592908.1"/>
    <property type="molecule type" value="Genomic_DNA"/>
</dbReference>
<evidence type="ECO:0000256" key="1">
    <source>
        <dbReference type="SAM" id="MobiDB-lite"/>
    </source>
</evidence>
<name>A0AAE0SJH3_9BIVA</name>
<reference evidence="2" key="1">
    <citation type="journal article" date="2021" name="Genome Biol. Evol.">
        <title>A High-Quality Reference Genome for a Parasitic Bivalve with Doubly Uniparental Inheritance (Bivalvia: Unionida).</title>
        <authorList>
            <person name="Smith C.H."/>
        </authorList>
    </citation>
    <scope>NUCLEOTIDE SEQUENCE</scope>
    <source>
        <strain evidence="2">CHS0354</strain>
    </source>
</reference>
<evidence type="ECO:0000313" key="3">
    <source>
        <dbReference type="Proteomes" id="UP001195483"/>
    </source>
</evidence>